<dbReference type="Proteomes" id="UP000232722">
    <property type="component" value="Unassembled WGS sequence"/>
</dbReference>
<gene>
    <name evidence="1" type="ORF">RhiirA5_461784</name>
</gene>
<sequence>MQKKINVNIKDELGGVELPPLSKISKNFSSQPADIIVQWPTETKEVHITASYNRTKKNFQWTVTRETVSLTELKKKLCEFFTFPDGTEDEHIVIGRVERRISKSTLNLQSEMESATVDMENVESAGRKIINFSKDEDLAGIVWTADHRVVELNIVVDTYKKILEEVIQEILRKHTVSRPIRADVNEATRREFISSIIYGVASNFRGLVKIYPEEQVTGTHGKGPVDWIIKIGNIIICVTEAKRNDISWGIGQSTVQAHASMQLNTKKRTFTDANLDEDDMYCIISTGVEWVITRVIQNRDGKVDVYICEPMPDVIPINNAVLTYDDLY</sequence>
<dbReference type="VEuPathDB" id="FungiDB:RhiirFUN_006056"/>
<accession>A0A2N0Q1E4</accession>
<organism evidence="1 2">
    <name type="scientific">Rhizophagus irregularis</name>
    <dbReference type="NCBI Taxonomy" id="588596"/>
    <lineage>
        <taxon>Eukaryota</taxon>
        <taxon>Fungi</taxon>
        <taxon>Fungi incertae sedis</taxon>
        <taxon>Mucoromycota</taxon>
        <taxon>Glomeromycotina</taxon>
        <taxon>Glomeromycetes</taxon>
        <taxon>Glomerales</taxon>
        <taxon>Glomeraceae</taxon>
        <taxon>Rhizophagus</taxon>
    </lineage>
</organism>
<dbReference type="VEuPathDB" id="FungiDB:RhiirA1_436587"/>
<comment type="caution">
    <text evidence="1">The sequence shown here is derived from an EMBL/GenBank/DDBJ whole genome shotgun (WGS) entry which is preliminary data.</text>
</comment>
<proteinExistence type="predicted"/>
<reference evidence="1 2" key="1">
    <citation type="submission" date="2016-04" db="EMBL/GenBank/DDBJ databases">
        <title>Genome analyses suggest a sexual origin of heterokaryosis in a supposedly ancient asexual fungus.</title>
        <authorList>
            <person name="Ropars J."/>
            <person name="Sedzielewska K."/>
            <person name="Noel J."/>
            <person name="Charron P."/>
            <person name="Farinelli L."/>
            <person name="Marton T."/>
            <person name="Kruger M."/>
            <person name="Pelin A."/>
            <person name="Brachmann A."/>
            <person name="Corradi N."/>
        </authorList>
    </citation>
    <scope>NUCLEOTIDE SEQUENCE [LARGE SCALE GENOMIC DNA]</scope>
    <source>
        <strain evidence="1 2">A5</strain>
    </source>
</reference>
<evidence type="ECO:0000313" key="2">
    <source>
        <dbReference type="Proteomes" id="UP000232722"/>
    </source>
</evidence>
<name>A0A2N0Q1E4_9GLOM</name>
<dbReference type="EMBL" id="LLXJ01000219">
    <property type="protein sequence ID" value="PKC12899.1"/>
    <property type="molecule type" value="Genomic_DNA"/>
</dbReference>
<protein>
    <recommendedName>
        <fullName evidence="3">Crinkler family protein</fullName>
    </recommendedName>
</protein>
<evidence type="ECO:0000313" key="1">
    <source>
        <dbReference type="EMBL" id="PKC12899.1"/>
    </source>
</evidence>
<evidence type="ECO:0008006" key="3">
    <source>
        <dbReference type="Google" id="ProtNLM"/>
    </source>
</evidence>
<dbReference type="VEuPathDB" id="FungiDB:FUN_003920"/>
<reference evidence="1 2" key="2">
    <citation type="submission" date="2017-09" db="EMBL/GenBank/DDBJ databases">
        <title>Extensive intraspecific genome diversity in a model arbuscular mycorrhizal fungus.</title>
        <authorList>
            <person name="Chen E.C."/>
            <person name="Morin E."/>
            <person name="Beaudet D."/>
            <person name="Noel J."/>
            <person name="Ndikumana S."/>
            <person name="Charron P."/>
            <person name="St-Onge C."/>
            <person name="Giorgi J."/>
            <person name="Grigoriev I.V."/>
            <person name="Roux C."/>
            <person name="Martin F.M."/>
            <person name="Corradi N."/>
        </authorList>
    </citation>
    <scope>NUCLEOTIDE SEQUENCE [LARGE SCALE GENOMIC DNA]</scope>
    <source>
        <strain evidence="1 2">A5</strain>
    </source>
</reference>
<dbReference type="AlphaFoldDB" id="A0A2N0Q1E4"/>